<reference evidence="1 2" key="1">
    <citation type="submission" date="2024-11" db="EMBL/GenBank/DDBJ databases">
        <authorList>
            <person name="Heng Y.C."/>
            <person name="Lim A.C.H."/>
            <person name="Lee J.K.Y."/>
            <person name="Kittelmann S."/>
        </authorList>
    </citation>
    <scope>NUCLEOTIDE SEQUENCE [LARGE SCALE GENOMIC DNA]</scope>
    <source>
        <strain evidence="1 2">WILCCON 0269</strain>
    </source>
</reference>
<evidence type="ECO:0000313" key="2">
    <source>
        <dbReference type="Proteomes" id="UP001623660"/>
    </source>
</evidence>
<evidence type="ECO:0000313" key="1">
    <source>
        <dbReference type="EMBL" id="MFL0197266.1"/>
    </source>
</evidence>
<evidence type="ECO:0008006" key="3">
    <source>
        <dbReference type="Google" id="ProtNLM"/>
    </source>
</evidence>
<keyword evidence="2" id="KW-1185">Reference proteome</keyword>
<proteinExistence type="predicted"/>
<organism evidence="1 2">
    <name type="scientific">Candidatus Clostridium eludens</name>
    <dbReference type="NCBI Taxonomy" id="3381663"/>
    <lineage>
        <taxon>Bacteria</taxon>
        <taxon>Bacillati</taxon>
        <taxon>Bacillota</taxon>
        <taxon>Clostridia</taxon>
        <taxon>Eubacteriales</taxon>
        <taxon>Clostridiaceae</taxon>
        <taxon>Clostridium</taxon>
    </lineage>
</organism>
<dbReference type="EMBL" id="JBJHZX010000028">
    <property type="protein sequence ID" value="MFL0197266.1"/>
    <property type="molecule type" value="Genomic_DNA"/>
</dbReference>
<sequence length="421" mass="47295">MAITENFYYNEGSASVKNLIKTLVQEITQKPQDIYKWSLVYPNNIDSIGAAGTPQVVNLITDGSTTDKVATTTTVTNQNDTVILSTTTSYGKTFYVKIWRESKDMSSDDKSAIQVFKKLKPVVNGQRTDAQVLEIMAGVTPKGSDGSNAIFDDPQEYADYVVAIQNQYTSSLNNLRIEFSDKINSDGSDLVIPLSTSQRKLYNYRLSWYASLQNQIQDFLPVQYWINVTKDAINLVLRGDPSADVAPYENYLTGYAYMGAVKPVEDSAYTDDEYNFGVTTSADVEPNYSNPYGVRTGTGITDVCMLATKIGMPYQPHYPAFYATNPFMDKCNVEGSRWDHKKHQFSDVTIVHPVDMERGKLINILVGDASSIYDADKLTFMKDTDQEENYRKFKITAPYNFLNNSANINYCVAIRCYQSVE</sequence>
<protein>
    <recommendedName>
        <fullName evidence="3">Capsid protein</fullName>
    </recommendedName>
</protein>
<comment type="caution">
    <text evidence="1">The sequence shown here is derived from an EMBL/GenBank/DDBJ whole genome shotgun (WGS) entry which is preliminary data.</text>
</comment>
<dbReference type="RefSeq" id="WP_406793371.1">
    <property type="nucleotide sequence ID" value="NZ_JBJHZX010000028.1"/>
</dbReference>
<dbReference type="Proteomes" id="UP001623660">
    <property type="component" value="Unassembled WGS sequence"/>
</dbReference>
<accession>A0ABW8SPJ6</accession>
<gene>
    <name evidence="1" type="ORF">ACJDU8_17125</name>
</gene>
<name>A0ABW8SPJ6_9CLOT</name>